<organism evidence="2 3">
    <name type="scientific">Didymella heteroderae</name>
    <dbReference type="NCBI Taxonomy" id="1769908"/>
    <lineage>
        <taxon>Eukaryota</taxon>
        <taxon>Fungi</taxon>
        <taxon>Dikarya</taxon>
        <taxon>Ascomycota</taxon>
        <taxon>Pezizomycotina</taxon>
        <taxon>Dothideomycetes</taxon>
        <taxon>Pleosporomycetidae</taxon>
        <taxon>Pleosporales</taxon>
        <taxon>Pleosporineae</taxon>
        <taxon>Didymellaceae</taxon>
        <taxon>Didymella</taxon>
    </lineage>
</organism>
<sequence>MDSQTSSAASSPTLSPTSPTSRALGAFPFPPIPDHIIVTFDGKVREMVRIEKEPVEKRQALSKPRRYYSKEYTRTSTFP</sequence>
<dbReference type="EMBL" id="SWKV01000053">
    <property type="protein sequence ID" value="KAF3036016.1"/>
    <property type="molecule type" value="Genomic_DNA"/>
</dbReference>
<evidence type="ECO:0000313" key="2">
    <source>
        <dbReference type="EMBL" id="KAF3036016.1"/>
    </source>
</evidence>
<name>A0A9P4WMB8_9PLEO</name>
<dbReference type="Proteomes" id="UP000758155">
    <property type="component" value="Unassembled WGS sequence"/>
</dbReference>
<gene>
    <name evidence="2" type="ORF">E8E12_000049</name>
</gene>
<evidence type="ECO:0000313" key="3">
    <source>
        <dbReference type="Proteomes" id="UP000758155"/>
    </source>
</evidence>
<feature type="region of interest" description="Disordered" evidence="1">
    <location>
        <begin position="1"/>
        <end position="26"/>
    </location>
</feature>
<feature type="compositionally biased region" description="Low complexity" evidence="1">
    <location>
        <begin position="1"/>
        <end position="23"/>
    </location>
</feature>
<protein>
    <submittedName>
        <fullName evidence="2">Uncharacterized protein</fullName>
    </submittedName>
</protein>
<reference evidence="2" key="1">
    <citation type="submission" date="2019-04" db="EMBL/GenBank/DDBJ databases">
        <title>Sequencing of skin fungus with MAO and IRED activity.</title>
        <authorList>
            <person name="Marsaioli A.J."/>
            <person name="Bonatto J.M.C."/>
            <person name="Reis Junior O."/>
        </authorList>
    </citation>
    <scope>NUCLEOTIDE SEQUENCE</scope>
    <source>
        <strain evidence="2">28M1</strain>
    </source>
</reference>
<comment type="caution">
    <text evidence="2">The sequence shown here is derived from an EMBL/GenBank/DDBJ whole genome shotgun (WGS) entry which is preliminary data.</text>
</comment>
<keyword evidence="3" id="KW-1185">Reference proteome</keyword>
<dbReference type="AlphaFoldDB" id="A0A9P4WMB8"/>
<feature type="non-terminal residue" evidence="2">
    <location>
        <position position="79"/>
    </location>
</feature>
<accession>A0A9P4WMB8</accession>
<proteinExistence type="predicted"/>
<dbReference type="OrthoDB" id="3782657at2759"/>
<evidence type="ECO:0000256" key="1">
    <source>
        <dbReference type="SAM" id="MobiDB-lite"/>
    </source>
</evidence>